<dbReference type="Pfam" id="PF13361">
    <property type="entry name" value="UvrD_C"/>
    <property type="match status" value="1"/>
</dbReference>
<dbReference type="CDD" id="cd17932">
    <property type="entry name" value="DEXQc_UvrD"/>
    <property type="match status" value="1"/>
</dbReference>
<keyword evidence="6" id="KW-0238">DNA-binding</keyword>
<feature type="binding site" evidence="11">
    <location>
        <begin position="164"/>
        <end position="171"/>
    </location>
    <ligand>
        <name>ATP</name>
        <dbReference type="ChEBI" id="CHEBI:30616"/>
    </ligand>
</feature>
<accession>A0A7Y0K7A3</accession>
<dbReference type="InterPro" id="IPR027417">
    <property type="entry name" value="P-loop_NTPase"/>
</dbReference>
<dbReference type="InterPro" id="IPR014016">
    <property type="entry name" value="UvrD-like_ATP-bd"/>
</dbReference>
<reference evidence="15 16" key="1">
    <citation type="submission" date="2020-04" db="EMBL/GenBank/DDBJ databases">
        <title>Bacillus sp. UniB3 isolated from commercial digestive syrup.</title>
        <authorList>
            <person name="Thorat V."/>
            <person name="Kirdat K."/>
            <person name="Tiwarekar B."/>
            <person name="Yadav A."/>
        </authorList>
    </citation>
    <scope>NUCLEOTIDE SEQUENCE [LARGE SCALE GENOMIC DNA]</scope>
    <source>
        <strain evidence="15 16">UniB3</strain>
    </source>
</reference>
<dbReference type="GO" id="GO:0003677">
    <property type="term" value="F:DNA binding"/>
    <property type="evidence" value="ECO:0007669"/>
    <property type="project" value="UniProtKB-KW"/>
</dbReference>
<comment type="catalytic activity">
    <reaction evidence="8">
        <text>Couples ATP hydrolysis with the unwinding of duplex DNA by translocating in the 3'-5' direction.</text>
        <dbReference type="EC" id="5.6.2.4"/>
    </reaction>
</comment>
<organism evidence="15 16">
    <name type="scientific">Niallia alba</name>
    <dbReference type="NCBI Taxonomy" id="2729105"/>
    <lineage>
        <taxon>Bacteria</taxon>
        <taxon>Bacillati</taxon>
        <taxon>Bacillota</taxon>
        <taxon>Bacilli</taxon>
        <taxon>Bacillales</taxon>
        <taxon>Bacillaceae</taxon>
        <taxon>Niallia</taxon>
    </lineage>
</organism>
<keyword evidence="2 11" id="KW-0547">Nucleotide-binding</keyword>
<evidence type="ECO:0000256" key="4">
    <source>
        <dbReference type="ARBA" id="ARBA00022806"/>
    </source>
</evidence>
<evidence type="ECO:0000256" key="10">
    <source>
        <dbReference type="ARBA" id="ARBA00048988"/>
    </source>
</evidence>
<gene>
    <name evidence="15" type="ORF">HHU08_07390</name>
</gene>
<keyword evidence="3 11" id="KW-0378">Hydrolase</keyword>
<evidence type="ECO:0000256" key="2">
    <source>
        <dbReference type="ARBA" id="ARBA00022741"/>
    </source>
</evidence>
<keyword evidence="16" id="KW-1185">Reference proteome</keyword>
<evidence type="ECO:0000259" key="14">
    <source>
        <dbReference type="PROSITE" id="PS51217"/>
    </source>
</evidence>
<feature type="domain" description="UvrD-like helicase C-terminal" evidence="14">
    <location>
        <begin position="423"/>
        <end position="689"/>
    </location>
</feature>
<dbReference type="PANTHER" id="PTHR11070:SF2">
    <property type="entry name" value="ATP-DEPENDENT DNA HELICASE SRS2"/>
    <property type="match status" value="1"/>
</dbReference>
<comment type="catalytic activity">
    <reaction evidence="10">
        <text>ATP + H2O = ADP + phosphate + H(+)</text>
        <dbReference type="Rhea" id="RHEA:13065"/>
        <dbReference type="ChEBI" id="CHEBI:15377"/>
        <dbReference type="ChEBI" id="CHEBI:15378"/>
        <dbReference type="ChEBI" id="CHEBI:30616"/>
        <dbReference type="ChEBI" id="CHEBI:43474"/>
        <dbReference type="ChEBI" id="CHEBI:456216"/>
        <dbReference type="EC" id="5.6.2.4"/>
    </reaction>
</comment>
<evidence type="ECO:0000256" key="1">
    <source>
        <dbReference type="ARBA" id="ARBA00009922"/>
    </source>
</evidence>
<dbReference type="PROSITE" id="PS51217">
    <property type="entry name" value="UVRD_HELICASE_CTER"/>
    <property type="match status" value="1"/>
</dbReference>
<dbReference type="GO" id="GO:0000725">
    <property type="term" value="P:recombinational repair"/>
    <property type="evidence" value="ECO:0007669"/>
    <property type="project" value="TreeGrafter"/>
</dbReference>
<evidence type="ECO:0000256" key="8">
    <source>
        <dbReference type="ARBA" id="ARBA00034617"/>
    </source>
</evidence>
<protein>
    <recommendedName>
        <fullName evidence="9">DNA 3'-5' helicase</fullName>
        <ecNumber evidence="9">5.6.2.4</ecNumber>
    </recommendedName>
</protein>
<evidence type="ECO:0000259" key="13">
    <source>
        <dbReference type="PROSITE" id="PS51198"/>
    </source>
</evidence>
<dbReference type="InterPro" id="IPR014017">
    <property type="entry name" value="DNA_helicase_UvrD-like_C"/>
</dbReference>
<dbReference type="Gene3D" id="1.10.486.10">
    <property type="entry name" value="PCRA, domain 4"/>
    <property type="match status" value="1"/>
</dbReference>
<dbReference type="Gene3D" id="3.40.50.300">
    <property type="entry name" value="P-loop containing nucleotide triphosphate hydrolases"/>
    <property type="match status" value="2"/>
</dbReference>
<evidence type="ECO:0000256" key="5">
    <source>
        <dbReference type="ARBA" id="ARBA00022840"/>
    </source>
</evidence>
<dbReference type="EMBL" id="JABBPK010000001">
    <property type="protein sequence ID" value="NMO76813.1"/>
    <property type="molecule type" value="Genomic_DNA"/>
</dbReference>
<dbReference type="CDD" id="cd18807">
    <property type="entry name" value="SF1_C_UvrD"/>
    <property type="match status" value="1"/>
</dbReference>
<evidence type="ECO:0000256" key="3">
    <source>
        <dbReference type="ARBA" id="ARBA00022801"/>
    </source>
</evidence>
<dbReference type="Proteomes" id="UP000588491">
    <property type="component" value="Unassembled WGS sequence"/>
</dbReference>
<feature type="region of interest" description="Disordered" evidence="12">
    <location>
        <begin position="93"/>
        <end position="117"/>
    </location>
</feature>
<keyword evidence="5 11" id="KW-0067">ATP-binding</keyword>
<keyword evidence="4 11" id="KW-0347">Helicase</keyword>
<dbReference type="InterPro" id="IPR000212">
    <property type="entry name" value="DNA_helicase_UvrD/REP"/>
</dbReference>
<comment type="caution">
    <text evidence="15">The sequence shown here is derived from an EMBL/GenBank/DDBJ whole genome shotgun (WGS) entry which is preliminary data.</text>
</comment>
<dbReference type="AlphaFoldDB" id="A0A7Y0K7A3"/>
<evidence type="ECO:0000256" key="12">
    <source>
        <dbReference type="SAM" id="MobiDB-lite"/>
    </source>
</evidence>
<dbReference type="Gene3D" id="1.10.10.160">
    <property type="match status" value="1"/>
</dbReference>
<evidence type="ECO:0000256" key="7">
    <source>
        <dbReference type="ARBA" id="ARBA00023235"/>
    </source>
</evidence>
<evidence type="ECO:0000313" key="16">
    <source>
        <dbReference type="Proteomes" id="UP000588491"/>
    </source>
</evidence>
<comment type="similarity">
    <text evidence="1">Belongs to the helicase family. UvrD subfamily.</text>
</comment>
<evidence type="ECO:0000256" key="11">
    <source>
        <dbReference type="PROSITE-ProRule" id="PRU00560"/>
    </source>
</evidence>
<keyword evidence="7" id="KW-0413">Isomerase</keyword>
<evidence type="ECO:0000256" key="9">
    <source>
        <dbReference type="ARBA" id="ARBA00034808"/>
    </source>
</evidence>
<sequence>MLTAFYYDRLISLHTIDRQELQKIYEAGKNGFLACSVCGEAVKLYLGIKSAPYFYHYSSKQPCMTEAPNVEEEQAATIDINYEEKNGFRIPKSRSISKNSTENTPFQPPMSVKATSHTSEIAKSKPVTFPKESYLTILKQNGYSLDTTQSKAVAIDDGPILVLAGAGSGKTRVLTMRAAYLIHEKNVDPSSIMLVTFTNKAANEMKERLLHYPMMNKSYVQKIVSGTFHSILYQILIFHEREKWQRNKLLNSNWQRELLLKEIAREKQVEEKDFPFDAALQLISAWKNSMLFPKEVKPVNDWEEKVAQLYIGYETKKQQRNLYDFDDMLLGGYHFFLENPTILESYQRRFTHFLLDEFQDINKVQYEWMRLMAKSAQSVYAVGDDDQSIYSFRGSDPKYLLDFEKDYPNAKTIILDYNYRSSQEIVSVAKSTISKNTKRRTKKMITGYSGKHPLAFYPYDEEEEATMILSDIQEKIKMGYEPKDFAILFRTNTNSRAMFERLASSSLPFRLEQDTGSFYQRFIVKSMMAYLKLIHDPDNQQAVADILPTLFLKKTVLQDIKATSILEDCSFLDCLVFIKTGFAFQESRLKKIPEIIKRLIRYSPLDAINYIEKELGFQEFIKKRGNEGNQWDKGSDDIRDLKVVARKFQSIKEFVQYTDHMIAMNEELRKQFKNEENVISLSTIHRAKGLEYKTVYILGTVDGSIPHDFALDSFRNNNIIPLEEERRLLYVAMTRAQQELFLSIPMYLRGKKAKASRFLSPLSITAFTSEKKDCPII</sequence>
<name>A0A7Y0K7A3_9BACI</name>
<dbReference type="GO" id="GO:0005829">
    <property type="term" value="C:cytosol"/>
    <property type="evidence" value="ECO:0007669"/>
    <property type="project" value="TreeGrafter"/>
</dbReference>
<proteinExistence type="inferred from homology"/>
<dbReference type="GO" id="GO:0005524">
    <property type="term" value="F:ATP binding"/>
    <property type="evidence" value="ECO:0007669"/>
    <property type="project" value="UniProtKB-UniRule"/>
</dbReference>
<dbReference type="RefSeq" id="WP_169188139.1">
    <property type="nucleotide sequence ID" value="NZ_JABBPK010000001.1"/>
</dbReference>
<evidence type="ECO:0000256" key="6">
    <source>
        <dbReference type="ARBA" id="ARBA00023125"/>
    </source>
</evidence>
<dbReference type="GO" id="GO:0033202">
    <property type="term" value="C:DNA helicase complex"/>
    <property type="evidence" value="ECO:0007669"/>
    <property type="project" value="TreeGrafter"/>
</dbReference>
<dbReference type="PANTHER" id="PTHR11070">
    <property type="entry name" value="UVRD / RECB / PCRA DNA HELICASE FAMILY MEMBER"/>
    <property type="match status" value="1"/>
</dbReference>
<dbReference type="EC" id="5.6.2.4" evidence="9"/>
<dbReference type="GO" id="GO:0043138">
    <property type="term" value="F:3'-5' DNA helicase activity"/>
    <property type="evidence" value="ECO:0007669"/>
    <property type="project" value="UniProtKB-EC"/>
</dbReference>
<evidence type="ECO:0000313" key="15">
    <source>
        <dbReference type="EMBL" id="NMO76813.1"/>
    </source>
</evidence>
<dbReference type="SUPFAM" id="SSF52540">
    <property type="entry name" value="P-loop containing nucleoside triphosphate hydrolases"/>
    <property type="match status" value="1"/>
</dbReference>
<dbReference type="GO" id="GO:0016787">
    <property type="term" value="F:hydrolase activity"/>
    <property type="evidence" value="ECO:0007669"/>
    <property type="project" value="UniProtKB-UniRule"/>
</dbReference>
<dbReference type="PROSITE" id="PS51198">
    <property type="entry name" value="UVRD_HELICASE_ATP_BIND"/>
    <property type="match status" value="1"/>
</dbReference>
<feature type="domain" description="UvrD-like helicase ATP-binding" evidence="13">
    <location>
        <begin position="143"/>
        <end position="422"/>
    </location>
</feature>
<dbReference type="Pfam" id="PF00580">
    <property type="entry name" value="UvrD-helicase"/>
    <property type="match status" value="1"/>
</dbReference>
<feature type="compositionally biased region" description="Polar residues" evidence="12">
    <location>
        <begin position="94"/>
        <end position="105"/>
    </location>
</feature>
<dbReference type="InterPro" id="IPR013986">
    <property type="entry name" value="DExx_box_DNA_helicase_dom_sf"/>
</dbReference>